<gene>
    <name evidence="1" type="primary">MEGF8</name>
</gene>
<organism evidence="1">
    <name type="scientific">Nothobranchius korthausae</name>
    <dbReference type="NCBI Taxonomy" id="1143690"/>
    <lineage>
        <taxon>Eukaryota</taxon>
        <taxon>Metazoa</taxon>
        <taxon>Chordata</taxon>
        <taxon>Craniata</taxon>
        <taxon>Vertebrata</taxon>
        <taxon>Euteleostomi</taxon>
        <taxon>Actinopterygii</taxon>
        <taxon>Neopterygii</taxon>
        <taxon>Teleostei</taxon>
        <taxon>Neoteleostei</taxon>
        <taxon>Acanthomorphata</taxon>
        <taxon>Ovalentaria</taxon>
        <taxon>Atherinomorphae</taxon>
        <taxon>Cyprinodontiformes</taxon>
        <taxon>Nothobranchiidae</taxon>
        <taxon>Nothobranchius</taxon>
    </lineage>
</organism>
<dbReference type="AlphaFoldDB" id="A0A1A8FMH7"/>
<reference evidence="1" key="2">
    <citation type="submission" date="2016-06" db="EMBL/GenBank/DDBJ databases">
        <title>The genome of a short-lived fish provides insights into sex chromosome evolution and the genetic control of aging.</title>
        <authorList>
            <person name="Reichwald K."/>
            <person name="Felder M."/>
            <person name="Petzold A."/>
            <person name="Koch P."/>
            <person name="Groth M."/>
            <person name="Platzer M."/>
        </authorList>
    </citation>
    <scope>NUCLEOTIDE SEQUENCE</scope>
    <source>
        <tissue evidence="1">Brain</tissue>
    </source>
</reference>
<name>A0A1A8FMH7_9TELE</name>
<sequence>LFPLDPNSVSIFHPSSFDNYLKTKFTKKQFLLAVFET</sequence>
<proteinExistence type="predicted"/>
<feature type="non-terminal residue" evidence="1">
    <location>
        <position position="1"/>
    </location>
</feature>
<dbReference type="EMBL" id="HAEB01013434">
    <property type="protein sequence ID" value="SBQ59961.1"/>
    <property type="molecule type" value="Transcribed_RNA"/>
</dbReference>
<protein>
    <submittedName>
        <fullName evidence="1">Multiple EGF-like-domains 8</fullName>
    </submittedName>
</protein>
<reference evidence="1" key="1">
    <citation type="submission" date="2016-05" db="EMBL/GenBank/DDBJ databases">
        <authorList>
            <person name="Lavstsen T."/>
            <person name="Jespersen J.S."/>
        </authorList>
    </citation>
    <scope>NUCLEOTIDE SEQUENCE</scope>
    <source>
        <tissue evidence="1">Brain</tissue>
    </source>
</reference>
<evidence type="ECO:0000313" key="1">
    <source>
        <dbReference type="EMBL" id="SBQ59961.1"/>
    </source>
</evidence>
<accession>A0A1A8FMH7</accession>